<protein>
    <submittedName>
        <fullName evidence="19">Uncharacterized protein</fullName>
    </submittedName>
</protein>
<dbReference type="InterPro" id="IPR011333">
    <property type="entry name" value="SKP1/BTB/POZ_sf"/>
</dbReference>
<dbReference type="OrthoDB" id="6077919at2759"/>
<dbReference type="GO" id="GO:0007526">
    <property type="term" value="P:larval somatic muscle development"/>
    <property type="evidence" value="ECO:0007669"/>
    <property type="project" value="UniProtKB-ARBA"/>
</dbReference>
<dbReference type="Pfam" id="PF00096">
    <property type="entry name" value="zf-C2H2"/>
    <property type="match status" value="3"/>
</dbReference>
<dbReference type="GO" id="GO:0008270">
    <property type="term" value="F:zinc ion binding"/>
    <property type="evidence" value="ECO:0007669"/>
    <property type="project" value="UniProtKB-KW"/>
</dbReference>
<evidence type="ECO:0000256" key="8">
    <source>
        <dbReference type="ARBA" id="ARBA00022833"/>
    </source>
</evidence>
<sequence>MSESSGYLALRWNNHQSIFATTLDDLRIAESYCDVTLSCGGQFFSAHKFVLATCSDYFKEMIARTPCKHPVVYMRDVSPHDMEALLDFMYKGEVHVAETEVPSLLRTAEGLQVKGLAVPDSPRVSSPVPQLRVPPPQLSTSPSRIATLVPKKKRSADGSFKKDEPPRLTPLPQNSGGAAGQVNSPAQETSPHGRLCGPPQLKRQKVAPSPVNGPCLASTSKASLGGISKDASMGNGVCFGAKEGSVDRSSSSSDDPQPALISPEKMPNNSVVGDDDLQRNEDCDEASLLSSVSNLVKEEVFRSNGPLDNDDDTVRITSTIPDLFVVQNDVLQVDLSEDGSQFIIGPGGRFPNKEESLDDESGDNQKKPFVCPLCGHDFTRRDNLANHLKTHTGDRPHMCRYCQKCFSRKDYLKQHERIHTGVKPYQCQQCDRAFTRKEGLTDHMRCHSDFKEFTCDVCLKSFKQKCGLRFHKRNYKH</sequence>
<evidence type="ECO:0000256" key="9">
    <source>
        <dbReference type="ARBA" id="ARBA00022902"/>
    </source>
</evidence>
<dbReference type="Pfam" id="PF00651">
    <property type="entry name" value="BTB"/>
    <property type="match status" value="1"/>
</dbReference>
<name>A0A6A0H6E9_HYAAZ</name>
<keyword evidence="12" id="KW-0804">Transcription</keyword>
<dbReference type="PANTHER" id="PTHR23110">
    <property type="entry name" value="BTB DOMAIN TRANSCRIPTION FACTOR"/>
    <property type="match status" value="1"/>
</dbReference>
<evidence type="ECO:0000256" key="14">
    <source>
        <dbReference type="ARBA" id="ARBA00037382"/>
    </source>
</evidence>
<dbReference type="PROSITE" id="PS00028">
    <property type="entry name" value="ZINC_FINGER_C2H2_1"/>
    <property type="match status" value="4"/>
</dbReference>
<evidence type="ECO:0000256" key="1">
    <source>
        <dbReference type="ARBA" id="ARBA00004123"/>
    </source>
</evidence>
<comment type="similarity">
    <text evidence="2">Belongs to the krueppel C2H2-type zinc-finger protein family.</text>
</comment>
<evidence type="ECO:0000256" key="6">
    <source>
        <dbReference type="ARBA" id="ARBA00022771"/>
    </source>
</evidence>
<evidence type="ECO:0000259" key="17">
    <source>
        <dbReference type="PROSITE" id="PS50097"/>
    </source>
</evidence>
<feature type="region of interest" description="Disordered" evidence="16">
    <location>
        <begin position="118"/>
        <end position="212"/>
    </location>
</feature>
<keyword evidence="6 15" id="KW-0863">Zinc-finger</keyword>
<reference evidence="19" key="2">
    <citation type="journal article" date="2018" name="Environ. Sci. Technol.">
        <title>The Toxicogenome of Hyalella azteca: A Model for Sediment Ecotoxicology and Evolutionary Toxicology.</title>
        <authorList>
            <person name="Poynton H.C."/>
            <person name="Hasenbein S."/>
            <person name="Benoit J.B."/>
            <person name="Sepulveda M.S."/>
            <person name="Poelchau M.F."/>
            <person name="Hughes D.S.T."/>
            <person name="Murali S.C."/>
            <person name="Chen S."/>
            <person name="Glastad K.M."/>
            <person name="Goodisman M.A.D."/>
            <person name="Werren J.H."/>
            <person name="Vineis J.H."/>
            <person name="Bowen J.L."/>
            <person name="Friedrich M."/>
            <person name="Jones J."/>
            <person name="Robertson H.M."/>
            <person name="Feyereisen R."/>
            <person name="Mechler-Hickson A."/>
            <person name="Mathers N."/>
            <person name="Lee C.E."/>
            <person name="Colbourne J.K."/>
            <person name="Biales A."/>
            <person name="Johnston J.S."/>
            <person name="Wellborn G.A."/>
            <person name="Rosendale A.J."/>
            <person name="Cridge A.G."/>
            <person name="Munoz-Torres M.C."/>
            <person name="Bain P.A."/>
            <person name="Manny A.R."/>
            <person name="Major K.M."/>
            <person name="Lambert F.N."/>
            <person name="Vulpe C.D."/>
            <person name="Tuck P."/>
            <person name="Blalock B.J."/>
            <person name="Lin Y.Y."/>
            <person name="Smith M.E."/>
            <person name="Ochoa-Acuna H."/>
            <person name="Chen M.M."/>
            <person name="Childers C.P."/>
            <person name="Qu J."/>
            <person name="Dugan S."/>
            <person name="Lee S.L."/>
            <person name="Chao H."/>
            <person name="Dinh H."/>
            <person name="Han Y."/>
            <person name="Doddapaneni H."/>
            <person name="Worley K.C."/>
            <person name="Muzny D.M."/>
            <person name="Gibbs R.A."/>
            <person name="Richards S."/>
        </authorList>
    </citation>
    <scope>NUCLEOTIDE SEQUENCE</scope>
    <source>
        <strain evidence="19">HAZT.00-mixed</strain>
        <tissue evidence="19">Whole organism</tissue>
    </source>
</reference>
<evidence type="ECO:0000256" key="2">
    <source>
        <dbReference type="ARBA" id="ARBA00006991"/>
    </source>
</evidence>
<dbReference type="PROSITE" id="PS50097">
    <property type="entry name" value="BTB"/>
    <property type="match status" value="1"/>
</dbReference>
<feature type="compositionally biased region" description="Basic and acidic residues" evidence="16">
    <location>
        <begin position="155"/>
        <end position="166"/>
    </location>
</feature>
<dbReference type="PROSITE" id="PS50157">
    <property type="entry name" value="ZINC_FINGER_C2H2_2"/>
    <property type="match status" value="4"/>
</dbReference>
<accession>A0A6A0H6E9</accession>
<dbReference type="SMART" id="SM00225">
    <property type="entry name" value="BTB"/>
    <property type="match status" value="1"/>
</dbReference>
<evidence type="ECO:0000256" key="10">
    <source>
        <dbReference type="ARBA" id="ARBA00023015"/>
    </source>
</evidence>
<keyword evidence="5" id="KW-0677">Repeat</keyword>
<evidence type="ECO:0000256" key="11">
    <source>
        <dbReference type="ARBA" id="ARBA00023125"/>
    </source>
</evidence>
<dbReference type="EMBL" id="JQDR03006573">
    <property type="protein sequence ID" value="KAA0200010.1"/>
    <property type="molecule type" value="Genomic_DNA"/>
</dbReference>
<evidence type="ECO:0000259" key="18">
    <source>
        <dbReference type="PROSITE" id="PS50157"/>
    </source>
</evidence>
<feature type="domain" description="C2H2-type" evidence="18">
    <location>
        <begin position="397"/>
        <end position="424"/>
    </location>
</feature>
<dbReference type="GO" id="GO:0006357">
    <property type="term" value="P:regulation of transcription by RNA polymerase II"/>
    <property type="evidence" value="ECO:0007669"/>
    <property type="project" value="TreeGrafter"/>
</dbReference>
<dbReference type="InterPro" id="IPR051095">
    <property type="entry name" value="Dros_DevTransReg"/>
</dbReference>
<dbReference type="SUPFAM" id="SSF57667">
    <property type="entry name" value="beta-beta-alpha zinc fingers"/>
    <property type="match status" value="2"/>
</dbReference>
<keyword evidence="4" id="KW-0479">Metal-binding</keyword>
<evidence type="ECO:0000256" key="5">
    <source>
        <dbReference type="ARBA" id="ARBA00022737"/>
    </source>
</evidence>
<evidence type="ECO:0000313" key="19">
    <source>
        <dbReference type="EMBL" id="KAA0200010.1"/>
    </source>
</evidence>
<dbReference type="Gene3D" id="3.30.160.60">
    <property type="entry name" value="Classic Zinc Finger"/>
    <property type="match status" value="3"/>
</dbReference>
<dbReference type="GO" id="GO:0045476">
    <property type="term" value="P:nurse cell apoptotic process"/>
    <property type="evidence" value="ECO:0007669"/>
    <property type="project" value="UniProtKB-ARBA"/>
</dbReference>
<feature type="domain" description="C2H2-type" evidence="18">
    <location>
        <begin position="453"/>
        <end position="477"/>
    </location>
</feature>
<comment type="subcellular location">
    <subcellularLocation>
        <location evidence="1">Nucleus</location>
    </subcellularLocation>
</comment>
<keyword evidence="8" id="KW-0862">Zinc</keyword>
<dbReference type="FunFam" id="3.30.160.60:FF:001506">
    <property type="entry name" value="Zinc finger protein"/>
    <property type="match status" value="1"/>
</dbReference>
<keyword evidence="3" id="KW-0217">Developmental protein</keyword>
<evidence type="ECO:0000256" key="16">
    <source>
        <dbReference type="SAM" id="MobiDB-lite"/>
    </source>
</evidence>
<evidence type="ECO:0000256" key="12">
    <source>
        <dbReference type="ARBA" id="ARBA00023163"/>
    </source>
</evidence>
<evidence type="ECO:0000256" key="13">
    <source>
        <dbReference type="ARBA" id="ARBA00023242"/>
    </source>
</evidence>
<feature type="region of interest" description="Disordered" evidence="16">
    <location>
        <begin position="243"/>
        <end position="278"/>
    </location>
</feature>
<keyword evidence="13" id="KW-0539">Nucleus</keyword>
<dbReference type="FunFam" id="3.30.160.60:FF:001480">
    <property type="entry name" value="Si:cabz01071911.3"/>
    <property type="match status" value="1"/>
</dbReference>
<dbReference type="Proteomes" id="UP000711488">
    <property type="component" value="Unassembled WGS sequence"/>
</dbReference>
<dbReference type="GO" id="GO:0035167">
    <property type="term" value="P:larval lymph gland hemopoiesis"/>
    <property type="evidence" value="ECO:0007669"/>
    <property type="project" value="UniProtKB-ARBA"/>
</dbReference>
<dbReference type="PANTHER" id="PTHR23110:SF111">
    <property type="entry name" value="LONGITUDINALS LACKING PROTEIN, ISOFORMS F_I_K_T"/>
    <property type="match status" value="1"/>
</dbReference>
<feature type="compositionally biased region" description="Low complexity" evidence="16">
    <location>
        <begin position="118"/>
        <end position="131"/>
    </location>
</feature>
<dbReference type="GO" id="GO:0048813">
    <property type="term" value="P:dendrite morphogenesis"/>
    <property type="evidence" value="ECO:0007669"/>
    <property type="project" value="UniProtKB-ARBA"/>
</dbReference>
<gene>
    <name evidence="19" type="ORF">HAZT_HAZT002709</name>
</gene>
<dbReference type="FunFam" id="3.30.160.60:FF:000303">
    <property type="entry name" value="Zinc finger protein 41"/>
    <property type="match status" value="1"/>
</dbReference>
<dbReference type="InterPro" id="IPR013087">
    <property type="entry name" value="Znf_C2H2_type"/>
</dbReference>
<dbReference type="GO" id="GO:0005634">
    <property type="term" value="C:nucleus"/>
    <property type="evidence" value="ECO:0007669"/>
    <property type="project" value="UniProtKB-SubCell"/>
</dbReference>
<feature type="domain" description="C2H2-type" evidence="18">
    <location>
        <begin position="369"/>
        <end position="396"/>
    </location>
</feature>
<reference evidence="19" key="3">
    <citation type="submission" date="2019-06" db="EMBL/GenBank/DDBJ databases">
        <authorList>
            <person name="Poynton C."/>
            <person name="Hasenbein S."/>
            <person name="Benoit J.B."/>
            <person name="Sepulveda M.S."/>
            <person name="Poelchau M.F."/>
            <person name="Murali S.C."/>
            <person name="Chen S."/>
            <person name="Glastad K.M."/>
            <person name="Werren J.H."/>
            <person name="Vineis J.H."/>
            <person name="Bowen J.L."/>
            <person name="Friedrich M."/>
            <person name="Jones J."/>
            <person name="Robertson H.M."/>
            <person name="Feyereisen R."/>
            <person name="Mechler-Hickson A."/>
            <person name="Mathers N."/>
            <person name="Lee C.E."/>
            <person name="Colbourne J.K."/>
            <person name="Biales A."/>
            <person name="Johnston J.S."/>
            <person name="Wellborn G.A."/>
            <person name="Rosendale A.J."/>
            <person name="Cridge A.G."/>
            <person name="Munoz-Torres M.C."/>
            <person name="Bain P.A."/>
            <person name="Manny A.R."/>
            <person name="Major K.M."/>
            <person name="Lambert F.N."/>
            <person name="Vulpe C.D."/>
            <person name="Tuck P."/>
            <person name="Blalock B.J."/>
            <person name="Lin Y.-Y."/>
            <person name="Smith M.E."/>
            <person name="Ochoa-Acuna H."/>
            <person name="Chen M.-J.M."/>
            <person name="Childers C.P."/>
            <person name="Qu J."/>
            <person name="Dugan S."/>
            <person name="Lee S.L."/>
            <person name="Chao H."/>
            <person name="Dinh H."/>
            <person name="Han Y."/>
            <person name="Doddapaneni H."/>
            <person name="Worley K.C."/>
            <person name="Muzny D.M."/>
            <person name="Gibbs R.A."/>
            <person name="Richards S."/>
        </authorList>
    </citation>
    <scope>NUCLEOTIDE SEQUENCE</scope>
    <source>
        <strain evidence="19">HAZT.00-mixed</strain>
        <tissue evidence="19">Whole organism</tissue>
    </source>
</reference>
<dbReference type="GO" id="GO:1990837">
    <property type="term" value="F:sequence-specific double-stranded DNA binding"/>
    <property type="evidence" value="ECO:0007669"/>
    <property type="project" value="UniProtKB-ARBA"/>
</dbReference>
<dbReference type="GO" id="GO:0008406">
    <property type="term" value="P:gonad development"/>
    <property type="evidence" value="ECO:0007669"/>
    <property type="project" value="UniProtKB-ARBA"/>
</dbReference>
<feature type="domain" description="C2H2-type" evidence="18">
    <location>
        <begin position="425"/>
        <end position="452"/>
    </location>
</feature>
<feature type="compositionally biased region" description="Polar residues" evidence="16">
    <location>
        <begin position="171"/>
        <end position="190"/>
    </location>
</feature>
<evidence type="ECO:0000256" key="3">
    <source>
        <dbReference type="ARBA" id="ARBA00022473"/>
    </source>
</evidence>
<feature type="region of interest" description="Disordered" evidence="16">
    <location>
        <begin position="345"/>
        <end position="364"/>
    </location>
</feature>
<keyword evidence="10" id="KW-0805">Transcription regulation</keyword>
<comment type="function">
    <text evidence="14">Putative transcription factor required for axon growth and guidance in the central and peripheral nervous systems. Repels CNS axons away from the midline by promoting the expression of the midline repellent sli and its receptor robo.</text>
</comment>
<evidence type="ECO:0000256" key="4">
    <source>
        <dbReference type="ARBA" id="ARBA00022723"/>
    </source>
</evidence>
<dbReference type="AlphaFoldDB" id="A0A6A0H6E9"/>
<keyword evidence="11" id="KW-0238">DNA-binding</keyword>
<dbReference type="GO" id="GO:0016199">
    <property type="term" value="P:axon midline choice point recognition"/>
    <property type="evidence" value="ECO:0007669"/>
    <property type="project" value="UniProtKB-ARBA"/>
</dbReference>
<comment type="caution">
    <text evidence="19">The sequence shown here is derived from an EMBL/GenBank/DDBJ whole genome shotgun (WGS) entry which is preliminary data.</text>
</comment>
<keyword evidence="7" id="KW-0221">Differentiation</keyword>
<proteinExistence type="inferred from homology"/>
<dbReference type="GO" id="GO:0007464">
    <property type="term" value="P:R3/R4 cell fate commitment"/>
    <property type="evidence" value="ECO:0007669"/>
    <property type="project" value="UniProtKB-ARBA"/>
</dbReference>
<dbReference type="InterPro" id="IPR000210">
    <property type="entry name" value="BTB/POZ_dom"/>
</dbReference>
<organism evidence="19">
    <name type="scientific">Hyalella azteca</name>
    <name type="common">Amphipod</name>
    <dbReference type="NCBI Taxonomy" id="294128"/>
    <lineage>
        <taxon>Eukaryota</taxon>
        <taxon>Metazoa</taxon>
        <taxon>Ecdysozoa</taxon>
        <taxon>Arthropoda</taxon>
        <taxon>Crustacea</taxon>
        <taxon>Multicrustacea</taxon>
        <taxon>Malacostraca</taxon>
        <taxon>Eumalacostraca</taxon>
        <taxon>Peracarida</taxon>
        <taxon>Amphipoda</taxon>
        <taxon>Senticaudata</taxon>
        <taxon>Talitrida</taxon>
        <taxon>Talitroidea</taxon>
        <taxon>Hyalellidae</taxon>
        <taxon>Hyalella</taxon>
    </lineage>
</organism>
<keyword evidence="9" id="KW-0524">Neurogenesis</keyword>
<evidence type="ECO:0000256" key="7">
    <source>
        <dbReference type="ARBA" id="ARBA00022782"/>
    </source>
</evidence>
<dbReference type="Gene3D" id="3.30.710.10">
    <property type="entry name" value="Potassium Channel Kv1.1, Chain A"/>
    <property type="match status" value="1"/>
</dbReference>
<dbReference type="CDD" id="cd18315">
    <property type="entry name" value="BTB_POZ_BAB-like"/>
    <property type="match status" value="1"/>
</dbReference>
<dbReference type="InterPro" id="IPR036236">
    <property type="entry name" value="Znf_C2H2_sf"/>
</dbReference>
<dbReference type="SMART" id="SM00355">
    <property type="entry name" value="ZnF_C2H2"/>
    <property type="match status" value="4"/>
</dbReference>
<feature type="domain" description="BTB" evidence="17">
    <location>
        <begin position="33"/>
        <end position="98"/>
    </location>
</feature>
<reference evidence="19" key="1">
    <citation type="submission" date="2014-08" db="EMBL/GenBank/DDBJ databases">
        <authorList>
            <person name="Murali S."/>
            <person name="Richards S."/>
            <person name="Bandaranaike D."/>
            <person name="Bellair M."/>
            <person name="Blankenburg K."/>
            <person name="Chao H."/>
            <person name="Dinh H."/>
            <person name="Doddapaneni H."/>
            <person name="Dugan-Rocha S."/>
            <person name="Elkadiri S."/>
            <person name="Gnanaolivu R."/>
            <person name="Hughes D."/>
            <person name="Lee S."/>
            <person name="Li M."/>
            <person name="Ming W."/>
            <person name="Munidasa M."/>
            <person name="Muniz J."/>
            <person name="Nguyen L."/>
            <person name="Osuji N."/>
            <person name="Pu L.-L."/>
            <person name="Puazo M."/>
            <person name="Skinner E."/>
            <person name="Qu C."/>
            <person name="Quiroz J."/>
            <person name="Raj R."/>
            <person name="Weissenberger G."/>
            <person name="Xin Y."/>
            <person name="Zou X."/>
            <person name="Han Y."/>
            <person name="Worley K."/>
            <person name="Muzny D."/>
            <person name="Gibbs R."/>
        </authorList>
    </citation>
    <scope>NUCLEOTIDE SEQUENCE</scope>
    <source>
        <strain evidence="19">HAZT.00-mixed</strain>
        <tissue evidence="19">Whole organism</tissue>
    </source>
</reference>
<dbReference type="GO" id="GO:0045467">
    <property type="term" value="P:R7 cell development"/>
    <property type="evidence" value="ECO:0007669"/>
    <property type="project" value="UniProtKB-ARBA"/>
</dbReference>
<dbReference type="SUPFAM" id="SSF54695">
    <property type="entry name" value="POZ domain"/>
    <property type="match status" value="1"/>
</dbReference>
<evidence type="ECO:0000256" key="15">
    <source>
        <dbReference type="PROSITE-ProRule" id="PRU00042"/>
    </source>
</evidence>